<keyword evidence="2" id="KW-1185">Reference proteome</keyword>
<evidence type="ECO:0000313" key="1">
    <source>
        <dbReference type="EMBL" id="EAU42226.1"/>
    </source>
</evidence>
<sequence>MSAQHSENAIREQSCPIALDLLAHLIRTEGEVREELIREIPGEKRAALGFFCYSRVHLRSLAFDVVLQCEMKDLRQYAGAKGDLLRQQALDFRKEAGSKSIGSRRITLARRAVA</sequence>
<proteinExistence type="predicted"/>
<accession>Q0G7Y8</accession>
<evidence type="ECO:0000313" key="2">
    <source>
        <dbReference type="Proteomes" id="UP000004310"/>
    </source>
</evidence>
<dbReference type="EMBL" id="AATP01000001">
    <property type="protein sequence ID" value="EAU42226.1"/>
    <property type="molecule type" value="Genomic_DNA"/>
</dbReference>
<dbReference type="Proteomes" id="UP000004310">
    <property type="component" value="Unassembled WGS sequence"/>
</dbReference>
<dbReference type="eggNOG" id="ENOG502ZYEA">
    <property type="taxonomic scope" value="Bacteria"/>
</dbReference>
<reference evidence="1 2" key="1">
    <citation type="journal article" date="2010" name="J. Bacteriol.">
        <title>Genome sequence of Fulvimarina pelagi HTCC2506T, a Mn(II)-oxidizing alphaproteobacterium possessing an aerobic anoxygenic photosynthetic gene cluster and Xanthorhodopsin.</title>
        <authorList>
            <person name="Kang I."/>
            <person name="Oh H.M."/>
            <person name="Lim S.I."/>
            <person name="Ferriera S."/>
            <person name="Giovannoni S.J."/>
            <person name="Cho J.C."/>
        </authorList>
    </citation>
    <scope>NUCLEOTIDE SEQUENCE [LARGE SCALE GENOMIC DNA]</scope>
    <source>
        <strain evidence="1 2">HTCC2506</strain>
    </source>
</reference>
<name>Q0G7Y8_9HYPH</name>
<comment type="caution">
    <text evidence="1">The sequence shown here is derived from an EMBL/GenBank/DDBJ whole genome shotgun (WGS) entry which is preliminary data.</text>
</comment>
<gene>
    <name evidence="1" type="ORF">FP2506_05291</name>
</gene>
<dbReference type="AlphaFoldDB" id="Q0G7Y8"/>
<protein>
    <submittedName>
        <fullName evidence="1">Uncharacterized protein</fullName>
    </submittedName>
</protein>
<dbReference type="RefSeq" id="WP_007066201.1">
    <property type="nucleotide sequence ID" value="NZ_DS022272.1"/>
</dbReference>
<dbReference type="HOGENOM" id="CLU_153166_0_0_5"/>
<organism evidence="1 2">
    <name type="scientific">Fulvimarina pelagi HTCC2506</name>
    <dbReference type="NCBI Taxonomy" id="314231"/>
    <lineage>
        <taxon>Bacteria</taxon>
        <taxon>Pseudomonadati</taxon>
        <taxon>Pseudomonadota</taxon>
        <taxon>Alphaproteobacteria</taxon>
        <taxon>Hyphomicrobiales</taxon>
        <taxon>Aurantimonadaceae</taxon>
        <taxon>Fulvimarina</taxon>
    </lineage>
</organism>